<dbReference type="PANTHER" id="PTHR48078:SF6">
    <property type="entry name" value="L-THREONINE DEHYDRATASE CATABOLIC TDCB"/>
    <property type="match status" value="1"/>
</dbReference>
<protein>
    <submittedName>
        <fullName evidence="5">Threonine/serine dehydratase</fullName>
    </submittedName>
</protein>
<dbReference type="InterPro" id="IPR036052">
    <property type="entry name" value="TrpB-like_PALP_sf"/>
</dbReference>
<proteinExistence type="predicted"/>
<dbReference type="PROSITE" id="PS00165">
    <property type="entry name" value="DEHYDRATASE_SER_THR"/>
    <property type="match status" value="1"/>
</dbReference>
<feature type="domain" description="Tryptophan synthase beta chain-like PALP" evidence="4">
    <location>
        <begin position="17"/>
        <end position="300"/>
    </location>
</feature>
<dbReference type="SUPFAM" id="SSF53686">
    <property type="entry name" value="Tryptophan synthase beta subunit-like PLP-dependent enzymes"/>
    <property type="match status" value="1"/>
</dbReference>
<evidence type="ECO:0000256" key="3">
    <source>
        <dbReference type="ARBA" id="ARBA00023239"/>
    </source>
</evidence>
<name>A0ABU5DY60_9PROT</name>
<keyword evidence="3" id="KW-0456">Lyase</keyword>
<gene>
    <name evidence="5" type="ORF">SMD31_08090</name>
</gene>
<keyword evidence="2" id="KW-0663">Pyridoxal phosphate</keyword>
<dbReference type="Pfam" id="PF00291">
    <property type="entry name" value="PALP"/>
    <property type="match status" value="1"/>
</dbReference>
<comment type="caution">
    <text evidence="5">The sequence shown here is derived from an EMBL/GenBank/DDBJ whole genome shotgun (WGS) entry which is preliminary data.</text>
</comment>
<evidence type="ECO:0000313" key="5">
    <source>
        <dbReference type="EMBL" id="MDY0871879.1"/>
    </source>
</evidence>
<dbReference type="NCBIfam" id="NF006094">
    <property type="entry name" value="PRK08246.1"/>
    <property type="match status" value="1"/>
</dbReference>
<evidence type="ECO:0000313" key="6">
    <source>
        <dbReference type="Proteomes" id="UP001271769"/>
    </source>
</evidence>
<dbReference type="Gene3D" id="3.40.50.1100">
    <property type="match status" value="2"/>
</dbReference>
<dbReference type="EMBL" id="JAXCLX010000001">
    <property type="protein sequence ID" value="MDY0871879.1"/>
    <property type="molecule type" value="Genomic_DNA"/>
</dbReference>
<evidence type="ECO:0000256" key="1">
    <source>
        <dbReference type="ARBA" id="ARBA00001933"/>
    </source>
</evidence>
<dbReference type="RefSeq" id="WP_320500302.1">
    <property type="nucleotide sequence ID" value="NZ_JAXCLX010000001.1"/>
</dbReference>
<evidence type="ECO:0000256" key="2">
    <source>
        <dbReference type="ARBA" id="ARBA00022898"/>
    </source>
</evidence>
<reference evidence="5 6" key="1">
    <citation type="journal article" date="2013" name="Antonie Van Leeuwenhoek">
        <title>Dongia rigui sp. nov., isolated from freshwater of a large wetland in Korea.</title>
        <authorList>
            <person name="Baik K.S."/>
            <person name="Hwang Y.M."/>
            <person name="Choi J.S."/>
            <person name="Kwon J."/>
            <person name="Seong C.N."/>
        </authorList>
    </citation>
    <scope>NUCLEOTIDE SEQUENCE [LARGE SCALE GENOMIC DNA]</scope>
    <source>
        <strain evidence="5 6">04SU4-P</strain>
    </source>
</reference>
<evidence type="ECO:0000259" key="4">
    <source>
        <dbReference type="Pfam" id="PF00291"/>
    </source>
</evidence>
<accession>A0ABU5DY60</accession>
<keyword evidence="6" id="KW-1185">Reference proteome</keyword>
<sequence length="311" mass="31357">MSVTGPDIEAAARRLHGHVRRTPILPLELGAFGSHAQLTLKLELLQHSGSFKARGAFNALLSMDVPKAGVVAASGGNHGAAVAFAAQSLGHVAEIFVPSLAAKAKIARIESFGAKVHIIPGAYADALKAAEAHQAATGAIGIHAYDAPATIAGQGTLARELDAQMTQLDTVLVAVGGGGLIGGIAAWFGGRVNVVGVEPKNCPTLESAFRAKAPVDVEVGGVAADSLGAKRIGTLPFAIAKDFVEGVVLVEDDAIVAAQGALWRELRLASEPGGATALAALLSGAYKPAVGEKIAVILCGGNVDPASLTTI</sequence>
<dbReference type="InterPro" id="IPR001926">
    <property type="entry name" value="TrpB-like_PALP"/>
</dbReference>
<dbReference type="PANTHER" id="PTHR48078">
    <property type="entry name" value="THREONINE DEHYDRATASE, MITOCHONDRIAL-RELATED"/>
    <property type="match status" value="1"/>
</dbReference>
<dbReference type="InterPro" id="IPR000634">
    <property type="entry name" value="Ser/Thr_deHydtase_PyrdxlP-BS"/>
</dbReference>
<dbReference type="InterPro" id="IPR050147">
    <property type="entry name" value="Ser/Thr_Dehydratase"/>
</dbReference>
<comment type="cofactor">
    <cofactor evidence="1">
        <name>pyridoxal 5'-phosphate</name>
        <dbReference type="ChEBI" id="CHEBI:597326"/>
    </cofactor>
</comment>
<dbReference type="Proteomes" id="UP001271769">
    <property type="component" value="Unassembled WGS sequence"/>
</dbReference>
<organism evidence="5 6">
    <name type="scientific">Dongia rigui</name>
    <dbReference type="NCBI Taxonomy" id="940149"/>
    <lineage>
        <taxon>Bacteria</taxon>
        <taxon>Pseudomonadati</taxon>
        <taxon>Pseudomonadota</taxon>
        <taxon>Alphaproteobacteria</taxon>
        <taxon>Rhodospirillales</taxon>
        <taxon>Dongiaceae</taxon>
        <taxon>Dongia</taxon>
    </lineage>
</organism>